<dbReference type="Proteomes" id="UP001229421">
    <property type="component" value="Unassembled WGS sequence"/>
</dbReference>
<dbReference type="InterPro" id="IPR018391">
    <property type="entry name" value="PQQ_b-propeller_rpt"/>
</dbReference>
<dbReference type="SMART" id="SM00564">
    <property type="entry name" value="PQQ"/>
    <property type="match status" value="13"/>
</dbReference>
<name>A0AAD8K9J0_TARER</name>
<feature type="domain" description="Pyrrolo-quinoline quinone repeat" evidence="6">
    <location>
        <begin position="826"/>
        <end position="904"/>
    </location>
</feature>
<dbReference type="Pfam" id="PF13360">
    <property type="entry name" value="PQQ_2"/>
    <property type="match status" value="2"/>
</dbReference>
<evidence type="ECO:0000259" key="5">
    <source>
        <dbReference type="Pfam" id="PF01011"/>
    </source>
</evidence>
<sequence>MATNCLYLATILWFLLQSTSAKPNDWTNHGGNILNNRYAYGETKISPKTVSNLKLKWKFVAGKDITATPAIYDNILYFPCWNGNIYALNASDGSIIWQRNLGQLTGLNSTIPVQGVNETVSRSTPTVADDLLIVGIYGGPAHVIGLNRSNGELVWSTRLDTHYASLITMSGTYYKGAFYVGTSSGEEGSTIEACCSFIGSFAKLNATNGNILWQIYMLPDNNGSTDEYAGAAIWGSSPSIDIKRNAVYIATGNLYSAPLNVTQCQEAQNNQTTPTEEDKCVEPDNHSNSILSLDLDSGNINWYKQLGGYDVWFFACNNLSTPGCPPGPNPDADFGEAPMIITVNNKGKKCDIVAMAQKSGFVWALDRDNGSIVWSTEAGPGGIGGGGTWGSATDGKAVYTNMANSLRRNFTLKPSNITTTSGGWVSMDATSGNVLWSTENPSNATATGPVSLANGVVFAGSTNVGGPIYAMSGATGKILWSYETGASVYGGMSISNGCVYVGNGYKLTGLNSTIPVQGVNETVSRSTPTVADDLLIVGIYGGPAHVIGLNRSNGELVWSTRLDTHYASLITMSGTYYKGAFYVGTSSGEEGSTIEACCSFIGSFAKLNATNGNILWQIYMLPDNNGSTDEYAGAAIWGSSPSIDIKRNAVYIATGNLYSAPLNVTQCQEAQNNQTTPTEEDKCVEPDNHSNSILSLDLDSGNINWYKQLGGYDVWFFACNNLSTPGCPPGPNPDADFGEAPMIITVNNKGKKCDIVAMAQKSGFVWALDRDNGSIVWSTEAGPGGIGGGGTWGSATDGKAVYTNMANSLRRNFTLKPSNITTTSGGWVSMDATSGNVLWSTENPSNATATGPVSLANGVVFAGSTNVGGPIYAMSGATGKILWSYETGASVYGGMSISNGCVYVGNGYKVNLGTNNPAYSAGDSLFAFCILQ</sequence>
<dbReference type="GO" id="GO:0016491">
    <property type="term" value="F:oxidoreductase activity"/>
    <property type="evidence" value="ECO:0007669"/>
    <property type="project" value="UniProtKB-KW"/>
</dbReference>
<dbReference type="Gene3D" id="2.140.10.10">
    <property type="entry name" value="Quinoprotein alcohol dehydrogenase-like superfamily"/>
    <property type="match status" value="2"/>
</dbReference>
<comment type="cofactor">
    <cofactor evidence="1">
        <name>pyrroloquinoline quinone</name>
        <dbReference type="ChEBI" id="CHEBI:58442"/>
    </cofactor>
</comment>
<evidence type="ECO:0000313" key="8">
    <source>
        <dbReference type="Proteomes" id="UP001229421"/>
    </source>
</evidence>
<evidence type="ECO:0000256" key="4">
    <source>
        <dbReference type="SAM" id="SignalP"/>
    </source>
</evidence>
<dbReference type="AlphaFoldDB" id="A0AAD8K9J0"/>
<evidence type="ECO:0000256" key="1">
    <source>
        <dbReference type="ARBA" id="ARBA00001931"/>
    </source>
</evidence>
<evidence type="ECO:0000313" key="7">
    <source>
        <dbReference type="EMBL" id="KAK1418809.1"/>
    </source>
</evidence>
<dbReference type="Pfam" id="PF01011">
    <property type="entry name" value="PQQ"/>
    <property type="match status" value="1"/>
</dbReference>
<dbReference type="InterPro" id="IPR011047">
    <property type="entry name" value="Quinoprotein_ADH-like_sf"/>
</dbReference>
<dbReference type="EMBL" id="JAUHHV010000007">
    <property type="protein sequence ID" value="KAK1418809.1"/>
    <property type="molecule type" value="Genomic_DNA"/>
</dbReference>
<dbReference type="PANTHER" id="PTHR32303">
    <property type="entry name" value="QUINOPROTEIN ALCOHOL DEHYDROGENASE (CYTOCHROME C)"/>
    <property type="match status" value="1"/>
</dbReference>
<feature type="domain" description="Pyrrolo-quinoline quinone repeat" evidence="5">
    <location>
        <begin position="26"/>
        <end position="377"/>
    </location>
</feature>
<comment type="similarity">
    <text evidence="2">Belongs to the bacterial PQQ dehydrogenase family.</text>
</comment>
<protein>
    <recommendedName>
        <fullName evidence="5 6">Pyrrolo-quinoline quinone repeat domain-containing protein</fullName>
    </recommendedName>
</protein>
<dbReference type="SUPFAM" id="SSF50998">
    <property type="entry name" value="Quinoprotein alcohol dehydrogenase-like"/>
    <property type="match status" value="2"/>
</dbReference>
<reference evidence="7" key="1">
    <citation type="journal article" date="2023" name="bioRxiv">
        <title>Improved chromosome-level genome assembly for marigold (Tagetes erecta).</title>
        <authorList>
            <person name="Jiang F."/>
            <person name="Yuan L."/>
            <person name="Wang S."/>
            <person name="Wang H."/>
            <person name="Xu D."/>
            <person name="Wang A."/>
            <person name="Fan W."/>
        </authorList>
    </citation>
    <scope>NUCLEOTIDE SEQUENCE</scope>
    <source>
        <strain evidence="7">WSJ</strain>
        <tissue evidence="7">Leaf</tissue>
    </source>
</reference>
<organism evidence="7 8">
    <name type="scientific">Tagetes erecta</name>
    <name type="common">African marigold</name>
    <dbReference type="NCBI Taxonomy" id="13708"/>
    <lineage>
        <taxon>Eukaryota</taxon>
        <taxon>Viridiplantae</taxon>
        <taxon>Streptophyta</taxon>
        <taxon>Embryophyta</taxon>
        <taxon>Tracheophyta</taxon>
        <taxon>Spermatophyta</taxon>
        <taxon>Magnoliopsida</taxon>
        <taxon>eudicotyledons</taxon>
        <taxon>Gunneridae</taxon>
        <taxon>Pentapetalae</taxon>
        <taxon>asterids</taxon>
        <taxon>campanulids</taxon>
        <taxon>Asterales</taxon>
        <taxon>Asteraceae</taxon>
        <taxon>Asteroideae</taxon>
        <taxon>Heliantheae alliance</taxon>
        <taxon>Tageteae</taxon>
        <taxon>Tagetes</taxon>
    </lineage>
</organism>
<comment type="caution">
    <text evidence="7">The sequence shown here is derived from an EMBL/GenBank/DDBJ whole genome shotgun (WGS) entry which is preliminary data.</text>
</comment>
<evidence type="ECO:0000256" key="3">
    <source>
        <dbReference type="ARBA" id="ARBA00023002"/>
    </source>
</evidence>
<accession>A0AAD8K9J0</accession>
<proteinExistence type="inferred from homology"/>
<dbReference type="InterPro" id="IPR002372">
    <property type="entry name" value="PQQ_rpt_dom"/>
</dbReference>
<keyword evidence="3" id="KW-0560">Oxidoreductase</keyword>
<feature type="signal peptide" evidence="4">
    <location>
        <begin position="1"/>
        <end position="21"/>
    </location>
</feature>
<gene>
    <name evidence="7" type="ORF">QVD17_27956</name>
</gene>
<keyword evidence="4" id="KW-0732">Signal</keyword>
<feature type="chain" id="PRO_5042012805" description="Pyrrolo-quinoline quinone repeat domain-containing protein" evidence="4">
    <location>
        <begin position="22"/>
        <end position="932"/>
    </location>
</feature>
<dbReference type="PANTHER" id="PTHR32303:SF10">
    <property type="entry name" value="OUTER MEMBRANE PROTEIN ASSEMBLY FACTOR BAMB"/>
    <property type="match status" value="1"/>
</dbReference>
<keyword evidence="8" id="KW-1185">Reference proteome</keyword>
<feature type="domain" description="Pyrrolo-quinoline quinone repeat" evidence="6">
    <location>
        <begin position="423"/>
        <end position="705"/>
    </location>
</feature>
<evidence type="ECO:0000259" key="6">
    <source>
        <dbReference type="Pfam" id="PF13360"/>
    </source>
</evidence>
<evidence type="ECO:0000256" key="2">
    <source>
        <dbReference type="ARBA" id="ARBA00008156"/>
    </source>
</evidence>